<dbReference type="SUPFAM" id="SSF103481">
    <property type="entry name" value="Multidrug resistance efflux transporter EmrE"/>
    <property type="match status" value="2"/>
</dbReference>
<dbReference type="EMBL" id="SMGG01000005">
    <property type="protein sequence ID" value="TCK59956.1"/>
    <property type="molecule type" value="Genomic_DNA"/>
</dbReference>
<keyword evidence="5 6" id="KW-0472">Membrane</keyword>
<dbReference type="Pfam" id="PF00892">
    <property type="entry name" value="EamA"/>
    <property type="match status" value="2"/>
</dbReference>
<evidence type="ECO:0000256" key="3">
    <source>
        <dbReference type="ARBA" id="ARBA00022692"/>
    </source>
</evidence>
<evidence type="ECO:0000256" key="5">
    <source>
        <dbReference type="ARBA" id="ARBA00023136"/>
    </source>
</evidence>
<dbReference type="Proteomes" id="UP000294614">
    <property type="component" value="Unassembled WGS sequence"/>
</dbReference>
<keyword evidence="9" id="KW-1185">Reference proteome</keyword>
<evidence type="ECO:0000256" key="4">
    <source>
        <dbReference type="ARBA" id="ARBA00022989"/>
    </source>
</evidence>
<dbReference type="AlphaFoldDB" id="A0A4R1K6S9"/>
<evidence type="ECO:0000256" key="1">
    <source>
        <dbReference type="ARBA" id="ARBA00004651"/>
    </source>
</evidence>
<dbReference type="OrthoDB" id="1894884at2"/>
<dbReference type="InterPro" id="IPR000620">
    <property type="entry name" value="EamA_dom"/>
</dbReference>
<evidence type="ECO:0000313" key="8">
    <source>
        <dbReference type="EMBL" id="TCK59956.1"/>
    </source>
</evidence>
<dbReference type="InterPro" id="IPR037185">
    <property type="entry name" value="EmrE-like"/>
</dbReference>
<evidence type="ECO:0000256" key="2">
    <source>
        <dbReference type="ARBA" id="ARBA00022475"/>
    </source>
</evidence>
<feature type="transmembrane region" description="Helical" evidence="6">
    <location>
        <begin position="235"/>
        <end position="257"/>
    </location>
</feature>
<reference evidence="8 9" key="1">
    <citation type="submission" date="2019-03" db="EMBL/GenBank/DDBJ databases">
        <title>Genomic Encyclopedia of Type Strains, Phase IV (KMG-IV): sequencing the most valuable type-strain genomes for metagenomic binning, comparative biology and taxonomic classification.</title>
        <authorList>
            <person name="Goeker M."/>
        </authorList>
    </citation>
    <scope>NUCLEOTIDE SEQUENCE [LARGE SCALE GENOMIC DNA]</scope>
    <source>
        <strain evidence="8 9">DSM 24984</strain>
    </source>
</reference>
<evidence type="ECO:0000313" key="9">
    <source>
        <dbReference type="Proteomes" id="UP000294614"/>
    </source>
</evidence>
<feature type="domain" description="EamA" evidence="7">
    <location>
        <begin position="3"/>
        <end position="138"/>
    </location>
</feature>
<dbReference type="PANTHER" id="PTHR32322">
    <property type="entry name" value="INNER MEMBRANE TRANSPORTER"/>
    <property type="match status" value="1"/>
</dbReference>
<accession>A0A4R1K6S9</accession>
<dbReference type="RefSeq" id="WP_132874105.1">
    <property type="nucleotide sequence ID" value="NZ_SMGG01000005.1"/>
</dbReference>
<feature type="transmembrane region" description="Helical" evidence="6">
    <location>
        <begin position="36"/>
        <end position="53"/>
    </location>
</feature>
<comment type="subcellular location">
    <subcellularLocation>
        <location evidence="1">Cell membrane</location>
        <topology evidence="1">Multi-pass membrane protein</topology>
    </subcellularLocation>
</comment>
<feature type="transmembrane region" description="Helical" evidence="6">
    <location>
        <begin position="180"/>
        <end position="202"/>
    </location>
</feature>
<name>A0A4R1K6S9_9BACT</name>
<organism evidence="8 9">
    <name type="scientific">Seleniivibrio woodruffii</name>
    <dbReference type="NCBI Taxonomy" id="1078050"/>
    <lineage>
        <taxon>Bacteria</taxon>
        <taxon>Pseudomonadati</taxon>
        <taxon>Deferribacterota</taxon>
        <taxon>Deferribacteres</taxon>
        <taxon>Deferribacterales</taxon>
        <taxon>Geovibrionaceae</taxon>
        <taxon>Seleniivibrio</taxon>
    </lineage>
</organism>
<feature type="transmembrane region" description="Helical" evidence="6">
    <location>
        <begin position="122"/>
        <end position="142"/>
    </location>
</feature>
<feature type="transmembrane region" description="Helical" evidence="6">
    <location>
        <begin position="5"/>
        <end position="24"/>
    </location>
</feature>
<evidence type="ECO:0000256" key="6">
    <source>
        <dbReference type="SAM" id="Phobius"/>
    </source>
</evidence>
<evidence type="ECO:0000259" key="7">
    <source>
        <dbReference type="Pfam" id="PF00892"/>
    </source>
</evidence>
<feature type="domain" description="EamA" evidence="7">
    <location>
        <begin position="149"/>
        <end position="279"/>
    </location>
</feature>
<comment type="caution">
    <text evidence="8">The sequence shown here is derived from an EMBL/GenBank/DDBJ whole genome shotgun (WGS) entry which is preliminary data.</text>
</comment>
<dbReference type="GO" id="GO:0005886">
    <property type="term" value="C:plasma membrane"/>
    <property type="evidence" value="ECO:0007669"/>
    <property type="project" value="UniProtKB-SubCell"/>
</dbReference>
<sequence length="288" mass="31726">MLKGIIAAALSAICYGTLVIFGKIGMTLELTSVRMLTLRFIFAAILLFLFFGIKDIRQLRPTKTMLAKCAFLGIFFYLGQSLMFFRSIEYIPASTASLILYFYPLVVLIISVIFLKEKFRMSSLFSVLLILGGCSLVFFDAFQRSFDIRGIMFAGLSVILFSTYLIVAQIILKNENSTTATFYVTLFTAIGYTVLNGGTGLAGITQQQLALCVALGLIPSALAMWLLYAGLKIIGAAYTSIFSSIEPVMTLILAGIFLGEEIVAFQIFGVILLIAGIIVPNLRLYKRY</sequence>
<protein>
    <submittedName>
        <fullName evidence="8">Threonine/homoserine efflux transporter RhtA</fullName>
    </submittedName>
</protein>
<keyword evidence="4 6" id="KW-1133">Transmembrane helix</keyword>
<feature type="transmembrane region" description="Helical" evidence="6">
    <location>
        <begin position="263"/>
        <end position="282"/>
    </location>
</feature>
<feature type="transmembrane region" description="Helical" evidence="6">
    <location>
        <begin position="148"/>
        <end position="168"/>
    </location>
</feature>
<dbReference type="InterPro" id="IPR050638">
    <property type="entry name" value="AA-Vitamin_Transporters"/>
</dbReference>
<dbReference type="PANTHER" id="PTHR32322:SF18">
    <property type="entry name" value="S-ADENOSYLMETHIONINE_S-ADENOSYLHOMOCYSTEINE TRANSPORTER"/>
    <property type="match status" value="1"/>
</dbReference>
<keyword evidence="2" id="KW-1003">Cell membrane</keyword>
<gene>
    <name evidence="8" type="ORF">C8D98_2127</name>
</gene>
<feature type="transmembrane region" description="Helical" evidence="6">
    <location>
        <begin position="65"/>
        <end position="85"/>
    </location>
</feature>
<dbReference type="Gene3D" id="1.10.3730.20">
    <property type="match status" value="1"/>
</dbReference>
<feature type="transmembrane region" description="Helical" evidence="6">
    <location>
        <begin position="91"/>
        <end position="115"/>
    </location>
</feature>
<keyword evidence="3 6" id="KW-0812">Transmembrane</keyword>
<feature type="transmembrane region" description="Helical" evidence="6">
    <location>
        <begin position="208"/>
        <end position="228"/>
    </location>
</feature>
<proteinExistence type="predicted"/>